<name>A0A243WFL4_9BACT</name>
<keyword evidence="3" id="KW-1185">Reference proteome</keyword>
<proteinExistence type="predicted"/>
<evidence type="ECO:0000259" key="1">
    <source>
        <dbReference type="Pfam" id="PF09346"/>
    </source>
</evidence>
<sequence>MSHQPTITPQEMQLLVAKLGFEVPQEYTTYLAHENRNFIKIDKLAYLCGVDELLPYNAGYNAEEQYPGYFLIGSDGSLDAFAIEKATQHFVLFPFIQAEHEEVTLLAQTWKEFLHHIHTAVV</sequence>
<dbReference type="Gene3D" id="3.40.1580.10">
    <property type="entry name" value="SMI1/KNR4-like"/>
    <property type="match status" value="1"/>
</dbReference>
<gene>
    <name evidence="2" type="ORF">BXP70_07155</name>
</gene>
<feature type="domain" description="Knr4/Smi1-like" evidence="1">
    <location>
        <begin position="7"/>
        <end position="114"/>
    </location>
</feature>
<accession>A0A243WFL4</accession>
<dbReference type="AlphaFoldDB" id="A0A243WFL4"/>
<dbReference type="InterPro" id="IPR037883">
    <property type="entry name" value="Knr4/Smi1-like_sf"/>
</dbReference>
<dbReference type="OrthoDB" id="9795554at2"/>
<dbReference type="RefSeq" id="WP_086593349.1">
    <property type="nucleotide sequence ID" value="NZ_MTSE01000003.1"/>
</dbReference>
<reference evidence="2 3" key="1">
    <citation type="submission" date="2017-01" db="EMBL/GenBank/DDBJ databases">
        <title>A new Hymenobacter.</title>
        <authorList>
            <person name="Liang Y."/>
            <person name="Feng F."/>
        </authorList>
    </citation>
    <scope>NUCLEOTIDE SEQUENCE [LARGE SCALE GENOMIC DNA]</scope>
    <source>
        <strain evidence="2">MIMBbqt21</strain>
    </source>
</reference>
<dbReference type="Proteomes" id="UP000194873">
    <property type="component" value="Unassembled WGS sequence"/>
</dbReference>
<dbReference type="EMBL" id="MTSE01000003">
    <property type="protein sequence ID" value="OUJ74551.1"/>
    <property type="molecule type" value="Genomic_DNA"/>
</dbReference>
<organism evidence="2 3">
    <name type="scientific">Hymenobacter crusticola</name>
    <dbReference type="NCBI Taxonomy" id="1770526"/>
    <lineage>
        <taxon>Bacteria</taxon>
        <taxon>Pseudomonadati</taxon>
        <taxon>Bacteroidota</taxon>
        <taxon>Cytophagia</taxon>
        <taxon>Cytophagales</taxon>
        <taxon>Hymenobacteraceae</taxon>
        <taxon>Hymenobacter</taxon>
    </lineage>
</organism>
<evidence type="ECO:0000313" key="3">
    <source>
        <dbReference type="Proteomes" id="UP000194873"/>
    </source>
</evidence>
<dbReference type="SUPFAM" id="SSF160631">
    <property type="entry name" value="SMI1/KNR4-like"/>
    <property type="match status" value="1"/>
</dbReference>
<evidence type="ECO:0000313" key="2">
    <source>
        <dbReference type="EMBL" id="OUJ74551.1"/>
    </source>
</evidence>
<dbReference type="InterPro" id="IPR018958">
    <property type="entry name" value="Knr4/Smi1-like_dom"/>
</dbReference>
<comment type="caution">
    <text evidence="2">The sequence shown here is derived from an EMBL/GenBank/DDBJ whole genome shotgun (WGS) entry which is preliminary data.</text>
</comment>
<dbReference type="Pfam" id="PF09346">
    <property type="entry name" value="SMI1_KNR4"/>
    <property type="match status" value="1"/>
</dbReference>
<protein>
    <recommendedName>
        <fullName evidence="1">Knr4/Smi1-like domain-containing protein</fullName>
    </recommendedName>
</protein>